<comment type="caution">
    <text evidence="1">The sequence shown here is derived from an EMBL/GenBank/DDBJ whole genome shotgun (WGS) entry which is preliminary data.</text>
</comment>
<dbReference type="InterPro" id="IPR025051">
    <property type="entry name" value="DUF3990"/>
</dbReference>
<protein>
    <recommendedName>
        <fullName evidence="3">Sortase</fullName>
    </recommendedName>
</protein>
<dbReference type="OrthoDB" id="9813772at2"/>
<evidence type="ECO:0008006" key="3">
    <source>
        <dbReference type="Google" id="ProtNLM"/>
    </source>
</evidence>
<dbReference type="Proteomes" id="UP000190023">
    <property type="component" value="Unassembled WGS sequence"/>
</dbReference>
<name>A0A1T0BBR5_9PAST</name>
<evidence type="ECO:0000313" key="1">
    <source>
        <dbReference type="EMBL" id="OOS07575.1"/>
    </source>
</evidence>
<dbReference type="EMBL" id="MUYB01000001">
    <property type="protein sequence ID" value="OOS07575.1"/>
    <property type="molecule type" value="Genomic_DNA"/>
</dbReference>
<organism evidence="1 2">
    <name type="scientific">[Haemophilus] felis</name>
    <dbReference type="NCBI Taxonomy" id="123822"/>
    <lineage>
        <taxon>Bacteria</taxon>
        <taxon>Pseudomonadati</taxon>
        <taxon>Pseudomonadota</taxon>
        <taxon>Gammaproteobacteria</taxon>
        <taxon>Pasteurellales</taxon>
        <taxon>Pasteurellaceae</taxon>
    </lineage>
</organism>
<keyword evidence="2" id="KW-1185">Reference proteome</keyword>
<evidence type="ECO:0000313" key="2">
    <source>
        <dbReference type="Proteomes" id="UP000190023"/>
    </source>
</evidence>
<gene>
    <name evidence="1" type="ORF">B0188_00415</name>
</gene>
<dbReference type="STRING" id="123822.B0188_00415"/>
<dbReference type="Pfam" id="PF13151">
    <property type="entry name" value="DUF3990"/>
    <property type="match status" value="1"/>
</dbReference>
<dbReference type="AlphaFoldDB" id="A0A1T0BBR5"/>
<proteinExistence type="predicted"/>
<reference evidence="1 2" key="1">
    <citation type="submission" date="2017-02" db="EMBL/GenBank/DDBJ databases">
        <title>Draft genome sequence of Haemophilus felis CCUG 31170 type strain.</title>
        <authorList>
            <person name="Engstrom-Jakobsson H."/>
            <person name="Salva-Serra F."/>
            <person name="Thorell K."/>
            <person name="Gonzales-Siles L."/>
            <person name="Karlsson R."/>
            <person name="Boulund F."/>
            <person name="Engstrand L."/>
            <person name="Kristiansson E."/>
            <person name="Moore E."/>
        </authorList>
    </citation>
    <scope>NUCLEOTIDE SEQUENCE [LARGE SCALE GENOMIC DNA]</scope>
    <source>
        <strain evidence="1 2">CCUG 31170</strain>
    </source>
</reference>
<sequence length="157" mass="18136">MQLYHGSNEEIKQPKIRQNLRALDFGGGFYLTSNIQQAQRWSHVVTKRRQQGSATVNCYLLDKKIFTELSVLHFNAADEDWLEFVVANRKMLPMPQQYDLVIGPVADDATLPVIDDYMDGKYTKEEAIVRLLPQNLTDQYAFLTENALTYLSFLRSE</sequence>
<accession>A0A1T0BBR5</accession>